<dbReference type="InterPro" id="IPR004038">
    <property type="entry name" value="Ribosomal_eL8/eL30/eS12/Gad45"/>
</dbReference>
<evidence type="ECO:0000256" key="9">
    <source>
        <dbReference type="RuleBase" id="RU366039"/>
    </source>
</evidence>
<keyword evidence="5 9" id="KW-0694">RNA-binding</keyword>
<comment type="subcellular location">
    <subcellularLocation>
        <location evidence="1 9">Nucleus</location>
        <location evidence="1 9">Nucleolus</location>
    </subcellularLocation>
</comment>
<dbReference type="Pfam" id="PF01248">
    <property type="entry name" value="Ribosomal_L7Ae"/>
    <property type="match status" value="1"/>
</dbReference>
<comment type="function">
    <text evidence="9">Common component of the spliceosome and rRNA processing machinery.</text>
</comment>
<evidence type="ECO:0000256" key="3">
    <source>
        <dbReference type="ARBA" id="ARBA00022664"/>
    </source>
</evidence>
<dbReference type="InterPro" id="IPR004037">
    <property type="entry name" value="Ribosomal_eL8-like_CS"/>
</dbReference>
<gene>
    <name evidence="11" type="ORF">RHGRI_009090</name>
</gene>
<dbReference type="GO" id="GO:0005730">
    <property type="term" value="C:nucleolus"/>
    <property type="evidence" value="ECO:0007669"/>
    <property type="project" value="UniProtKB-SubCell"/>
</dbReference>
<evidence type="ECO:0000256" key="6">
    <source>
        <dbReference type="ARBA" id="ARBA00023187"/>
    </source>
</evidence>
<dbReference type="PANTHER" id="PTHR23105">
    <property type="entry name" value="RIBOSOMAL PROTEIN L7AE FAMILY MEMBER"/>
    <property type="match status" value="1"/>
</dbReference>
<keyword evidence="12" id="KW-1185">Reference proteome</keyword>
<dbReference type="CDD" id="cd21104">
    <property type="entry name" value="SNU13"/>
    <property type="match status" value="1"/>
</dbReference>
<proteinExistence type="inferred from homology"/>
<dbReference type="InterPro" id="IPR029064">
    <property type="entry name" value="Ribosomal_eL30-like_sf"/>
</dbReference>
<dbReference type="GO" id="GO:0000398">
    <property type="term" value="P:mRNA splicing, via spliceosome"/>
    <property type="evidence" value="ECO:0007669"/>
    <property type="project" value="UniProtKB-UniRule"/>
</dbReference>
<evidence type="ECO:0000259" key="10">
    <source>
        <dbReference type="Pfam" id="PF01248"/>
    </source>
</evidence>
<name>A0AAV6L3F5_9ERIC</name>
<evidence type="ECO:0000313" key="11">
    <source>
        <dbReference type="EMBL" id="KAG5559431.1"/>
    </source>
</evidence>
<dbReference type="Proteomes" id="UP000823749">
    <property type="component" value="Chromosome 3"/>
</dbReference>
<evidence type="ECO:0000256" key="4">
    <source>
        <dbReference type="ARBA" id="ARBA00022728"/>
    </source>
</evidence>
<dbReference type="EMBL" id="JACTNZ010000003">
    <property type="protein sequence ID" value="KAG5559431.1"/>
    <property type="molecule type" value="Genomic_DNA"/>
</dbReference>
<comment type="caution">
    <text evidence="11">The sequence shown here is derived from an EMBL/GenBank/DDBJ whole genome shotgun (WGS) entry which is preliminary data.</text>
</comment>
<dbReference type="InterPro" id="IPR018492">
    <property type="entry name" value="Ribosomal_eL8/Nhp2"/>
</dbReference>
<keyword evidence="4" id="KW-0747">Spliceosome</keyword>
<dbReference type="Gene3D" id="3.30.1330.30">
    <property type="match status" value="1"/>
</dbReference>
<dbReference type="GO" id="GO:0005681">
    <property type="term" value="C:spliceosomal complex"/>
    <property type="evidence" value="ECO:0007669"/>
    <property type="project" value="UniProtKB-KW"/>
</dbReference>
<evidence type="ECO:0000256" key="5">
    <source>
        <dbReference type="ARBA" id="ARBA00022884"/>
    </source>
</evidence>
<dbReference type="GO" id="GO:0042254">
    <property type="term" value="P:ribosome biogenesis"/>
    <property type="evidence" value="ECO:0007669"/>
    <property type="project" value="InterPro"/>
</dbReference>
<dbReference type="InterPro" id="IPR002415">
    <property type="entry name" value="H/ACA_rnp_Nhp2-like"/>
</dbReference>
<sequence>MTGEAVNPKAYPLADAQLTITILDLVQQAANYKQLKKGANEATKTLNRGISEFVVMAADAEPLEILLHLPLLAEDKNVPYVFVPSKQALGRACGVTRPVIAASVTSNEGSQLKSQIQQLKFSYLFFTLCNTGCNREAFDIKVPTNISGVMGLLSVGLAPLEALTDEVVLKYY</sequence>
<evidence type="ECO:0000256" key="7">
    <source>
        <dbReference type="ARBA" id="ARBA00023242"/>
    </source>
</evidence>
<feature type="domain" description="Ribosomal protein eL8/eL30/eS12/Gadd45" evidence="10">
    <location>
        <begin position="23"/>
        <end position="111"/>
    </location>
</feature>
<keyword evidence="6" id="KW-0508">mRNA splicing</keyword>
<keyword evidence="7 9" id="KW-0539">Nucleus</keyword>
<evidence type="ECO:0000256" key="1">
    <source>
        <dbReference type="ARBA" id="ARBA00004604"/>
    </source>
</evidence>
<keyword evidence="3" id="KW-0507">mRNA processing</keyword>
<evidence type="ECO:0000256" key="2">
    <source>
        <dbReference type="ARBA" id="ARBA00007337"/>
    </source>
</evidence>
<dbReference type="GO" id="GO:0003723">
    <property type="term" value="F:RNA binding"/>
    <property type="evidence" value="ECO:0007669"/>
    <property type="project" value="UniProtKB-UniRule"/>
</dbReference>
<dbReference type="SUPFAM" id="SSF55315">
    <property type="entry name" value="L30e-like"/>
    <property type="match status" value="1"/>
</dbReference>
<protein>
    <recommendedName>
        <fullName evidence="10">Ribosomal protein eL8/eL30/eS12/Gadd45 domain-containing protein</fullName>
    </recommendedName>
</protein>
<dbReference type="FunFam" id="3.30.1330.30:FF:000002">
    <property type="entry name" value="NHP2-like protein 1 homolog"/>
    <property type="match status" value="1"/>
</dbReference>
<reference evidence="11" key="1">
    <citation type="submission" date="2020-08" db="EMBL/GenBank/DDBJ databases">
        <title>Plant Genome Project.</title>
        <authorList>
            <person name="Zhang R.-G."/>
        </authorList>
    </citation>
    <scope>NUCLEOTIDE SEQUENCE</scope>
    <source>
        <strain evidence="11">WSP0</strain>
        <tissue evidence="11">Leaf</tissue>
    </source>
</reference>
<dbReference type="PROSITE" id="PS01082">
    <property type="entry name" value="RIBOSOMAL_L7AE"/>
    <property type="match status" value="1"/>
</dbReference>
<comment type="similarity">
    <text evidence="2 9">Belongs to the eukaryotic ribosomal protein eL8 family.</text>
</comment>
<dbReference type="AlphaFoldDB" id="A0AAV6L3F5"/>
<evidence type="ECO:0000313" key="12">
    <source>
        <dbReference type="Proteomes" id="UP000823749"/>
    </source>
</evidence>
<organism evidence="11 12">
    <name type="scientific">Rhododendron griersonianum</name>
    <dbReference type="NCBI Taxonomy" id="479676"/>
    <lineage>
        <taxon>Eukaryota</taxon>
        <taxon>Viridiplantae</taxon>
        <taxon>Streptophyta</taxon>
        <taxon>Embryophyta</taxon>
        <taxon>Tracheophyta</taxon>
        <taxon>Spermatophyta</taxon>
        <taxon>Magnoliopsida</taxon>
        <taxon>eudicotyledons</taxon>
        <taxon>Gunneridae</taxon>
        <taxon>Pentapetalae</taxon>
        <taxon>asterids</taxon>
        <taxon>Ericales</taxon>
        <taxon>Ericaceae</taxon>
        <taxon>Ericoideae</taxon>
        <taxon>Rhodoreae</taxon>
        <taxon>Rhododendron</taxon>
    </lineage>
</organism>
<accession>A0AAV6L3F5</accession>
<dbReference type="PRINTS" id="PR00881">
    <property type="entry name" value="L7ARS6FAMILY"/>
</dbReference>
<evidence type="ECO:0000256" key="8">
    <source>
        <dbReference type="ARBA" id="ARBA00023274"/>
    </source>
</evidence>
<dbReference type="InterPro" id="IPR050257">
    <property type="entry name" value="eL8/uL1-like"/>
</dbReference>
<dbReference type="PRINTS" id="PR00883">
    <property type="entry name" value="NUCLEARHMG"/>
</dbReference>
<keyword evidence="8 9" id="KW-0687">Ribonucleoprotein</keyword>